<proteinExistence type="predicted"/>
<keyword evidence="1" id="KW-0762">Sugar transport</keyword>
<dbReference type="EMBL" id="ANIE01000003">
    <property type="protein sequence ID" value="KEF32457.1"/>
    <property type="molecule type" value="Genomic_DNA"/>
</dbReference>
<reference evidence="1 2" key="1">
    <citation type="submission" date="2012-12" db="EMBL/GenBank/DDBJ databases">
        <title>Genome assembly of Marinobacter sp. AK21.</title>
        <authorList>
            <person name="Khatri I."/>
            <person name="Kumar R."/>
            <person name="Vaidya B."/>
            <person name="Subramanian S."/>
            <person name="Pinnaka A."/>
        </authorList>
    </citation>
    <scope>NUCLEOTIDE SEQUENCE [LARGE SCALE GENOMIC DNA]</scope>
    <source>
        <strain evidence="1 2">AK21</strain>
    </source>
</reference>
<dbReference type="PATRIC" id="fig|1137280.3.peg.906"/>
<dbReference type="PANTHER" id="PTHR35271:SF1">
    <property type="entry name" value="ABC TRANSPORTER, SUBSTRATE-BINDING LIPOPROTEIN"/>
    <property type="match status" value="1"/>
</dbReference>
<evidence type="ECO:0000313" key="2">
    <source>
        <dbReference type="Proteomes" id="UP000035057"/>
    </source>
</evidence>
<protein>
    <submittedName>
        <fullName evidence="1">ABC-type sugar transport system, ATPase component</fullName>
    </submittedName>
</protein>
<dbReference type="AlphaFoldDB" id="A0A072N5A7"/>
<organism evidence="1 2">
    <name type="scientific">Marinobacter nitratireducens</name>
    <dbReference type="NCBI Taxonomy" id="1137280"/>
    <lineage>
        <taxon>Bacteria</taxon>
        <taxon>Pseudomonadati</taxon>
        <taxon>Pseudomonadota</taxon>
        <taxon>Gammaproteobacteria</taxon>
        <taxon>Pseudomonadales</taxon>
        <taxon>Marinobacteraceae</taxon>
        <taxon>Marinobacter</taxon>
    </lineage>
</organism>
<dbReference type="Pfam" id="PF04392">
    <property type="entry name" value="ABC_sub_bind"/>
    <property type="match status" value="1"/>
</dbReference>
<dbReference type="PANTHER" id="PTHR35271">
    <property type="entry name" value="ABC TRANSPORTER, SUBSTRATE-BINDING LIPOPROTEIN-RELATED"/>
    <property type="match status" value="1"/>
</dbReference>
<evidence type="ECO:0000313" key="1">
    <source>
        <dbReference type="EMBL" id="KEF32457.1"/>
    </source>
</evidence>
<gene>
    <name evidence="1" type="ORF">D777_01091</name>
</gene>
<accession>A0A072N5A7</accession>
<dbReference type="Proteomes" id="UP000035057">
    <property type="component" value="Unassembled WGS sequence"/>
</dbReference>
<dbReference type="Gene3D" id="3.40.50.2300">
    <property type="match status" value="2"/>
</dbReference>
<dbReference type="STRING" id="1137280.D777_01091"/>
<comment type="caution">
    <text evidence="1">The sequence shown here is derived from an EMBL/GenBank/DDBJ whole genome shotgun (WGS) entry which is preliminary data.</text>
</comment>
<name>A0A072N5A7_9GAMM</name>
<dbReference type="InterPro" id="IPR007487">
    <property type="entry name" value="ABC_transpt-TYRBP-like"/>
</dbReference>
<keyword evidence="1" id="KW-0813">Transport</keyword>
<dbReference type="RefSeq" id="WP_036129087.1">
    <property type="nucleotide sequence ID" value="NZ_ANIE01000003.1"/>
</dbReference>
<dbReference type="OrthoDB" id="1550623at2"/>
<keyword evidence="2" id="KW-1185">Reference proteome</keyword>
<sequence>MRLLILALMLVSPLCFSKTVVIIESYHIEYKWDSDYISAVQSVLGDKHDIHVLALDTKRLKKSEWPDKVADIQQSIEQLNPDIAILGDDNAFSLMAQNLVDSGIPVVFLGVNGGAAQHPALESPLVTGILERPFFEKSIRHLKKVLRQNDRFLVLMDDSPTMRNAVNEYFGDKRQDTIYGSQLDIVLTNDKDTWLDSVVNAHETYDAIIVGTHHTIRDNAGNYVTPDELMSTAFRQTRVPIFSFWDIFIGKEKSIGGFTVSAHQEGLTAARLARLIMNGVHPNKIPQLKSLSGHFVYSDSGLKHWNLELSPLIASQAKFVP</sequence>